<proteinExistence type="predicted"/>
<protein>
    <submittedName>
        <fullName evidence="1">Uncharacterized protein</fullName>
    </submittedName>
</protein>
<sequence>MASPQSLKEVQQLTRRLTALSRFLGASAEKATPFFTLLKKNKLRNSARILGIKFLAPLPGINQINNIGNKDKQILEFDPDIEHTLHKLRKQAKLQKQIHEISSEEAFEEVWDNMAEEGNQQRTLGDFTVPTSTNFELKRSLIHLVQ</sequence>
<comment type="caution">
    <text evidence="1">The sequence shown here is derived from an EMBL/GenBank/DDBJ whole genome shotgun (WGS) entry which is preliminary data.</text>
</comment>
<dbReference type="EMBL" id="JASCZI010152370">
    <property type="protein sequence ID" value="MED6176002.1"/>
    <property type="molecule type" value="Genomic_DNA"/>
</dbReference>
<organism evidence="1 2">
    <name type="scientific">Stylosanthes scabra</name>
    <dbReference type="NCBI Taxonomy" id="79078"/>
    <lineage>
        <taxon>Eukaryota</taxon>
        <taxon>Viridiplantae</taxon>
        <taxon>Streptophyta</taxon>
        <taxon>Embryophyta</taxon>
        <taxon>Tracheophyta</taxon>
        <taxon>Spermatophyta</taxon>
        <taxon>Magnoliopsida</taxon>
        <taxon>eudicotyledons</taxon>
        <taxon>Gunneridae</taxon>
        <taxon>Pentapetalae</taxon>
        <taxon>rosids</taxon>
        <taxon>fabids</taxon>
        <taxon>Fabales</taxon>
        <taxon>Fabaceae</taxon>
        <taxon>Papilionoideae</taxon>
        <taxon>50 kb inversion clade</taxon>
        <taxon>dalbergioids sensu lato</taxon>
        <taxon>Dalbergieae</taxon>
        <taxon>Pterocarpus clade</taxon>
        <taxon>Stylosanthes</taxon>
    </lineage>
</organism>
<evidence type="ECO:0000313" key="1">
    <source>
        <dbReference type="EMBL" id="MED6176002.1"/>
    </source>
</evidence>
<dbReference type="Proteomes" id="UP001341840">
    <property type="component" value="Unassembled WGS sequence"/>
</dbReference>
<evidence type="ECO:0000313" key="2">
    <source>
        <dbReference type="Proteomes" id="UP001341840"/>
    </source>
</evidence>
<gene>
    <name evidence="1" type="ORF">PIB30_083752</name>
</gene>
<keyword evidence="2" id="KW-1185">Reference proteome</keyword>
<name>A0ABU6VQU3_9FABA</name>
<reference evidence="1 2" key="1">
    <citation type="journal article" date="2023" name="Plants (Basel)">
        <title>Bridging the Gap: Combining Genomics and Transcriptomics Approaches to Understand Stylosanthes scabra, an Orphan Legume from the Brazilian Caatinga.</title>
        <authorList>
            <person name="Ferreira-Neto J.R.C."/>
            <person name="da Silva M.D."/>
            <person name="Binneck E."/>
            <person name="de Melo N.F."/>
            <person name="da Silva R.H."/>
            <person name="de Melo A.L.T.M."/>
            <person name="Pandolfi V."/>
            <person name="Bustamante F.O."/>
            <person name="Brasileiro-Vidal A.C."/>
            <person name="Benko-Iseppon A.M."/>
        </authorList>
    </citation>
    <scope>NUCLEOTIDE SEQUENCE [LARGE SCALE GENOMIC DNA]</scope>
    <source>
        <tissue evidence="1">Leaves</tissue>
    </source>
</reference>
<accession>A0ABU6VQU3</accession>